<gene>
    <name evidence="10" type="ORF">C0Q70_19865</name>
</gene>
<evidence type="ECO:0000256" key="3">
    <source>
        <dbReference type="ARBA" id="ARBA00022454"/>
    </source>
</evidence>
<name>A0A2T7NDY2_POMCA</name>
<dbReference type="OrthoDB" id="2274804at2759"/>
<evidence type="ECO:0000256" key="2">
    <source>
        <dbReference type="ARBA" id="ARBA00004629"/>
    </source>
</evidence>
<dbReference type="GO" id="GO:0000776">
    <property type="term" value="C:kinetochore"/>
    <property type="evidence" value="ECO:0007669"/>
    <property type="project" value="UniProtKB-KW"/>
</dbReference>
<dbReference type="Proteomes" id="UP000245119">
    <property type="component" value="Linkage Group LG13"/>
</dbReference>
<feature type="coiled-coil region" evidence="8">
    <location>
        <begin position="103"/>
        <end position="130"/>
    </location>
</feature>
<dbReference type="GO" id="GO:0007059">
    <property type="term" value="P:chromosome segregation"/>
    <property type="evidence" value="ECO:0007669"/>
    <property type="project" value="TreeGrafter"/>
</dbReference>
<evidence type="ECO:0000256" key="1">
    <source>
        <dbReference type="ARBA" id="ARBA00004123"/>
    </source>
</evidence>
<keyword evidence="8" id="KW-0175">Coiled coil</keyword>
<evidence type="ECO:0000256" key="5">
    <source>
        <dbReference type="ARBA" id="ARBA00023242"/>
    </source>
</evidence>
<sequence>MKVRVHVRERDQTDIDEDNDVEELQKRISELQRELLKVSADLSIREIVLRKMQFSQALSDKLFDEPLPLSDITVKNGSSSVPGEERRKFEALVQEQSSLSNTILRKHERVEELQKELDNVRKQNFELKKKNRGLMEIITQHRKRLETAMDDVKSSPACLGLKEELENTVARMNIAKCTLQALIVGSGVNWAQDSELAETVFLCGESLNL</sequence>
<keyword evidence="5" id="KW-0539">Nucleus</keyword>
<comment type="subcellular location">
    <subcellularLocation>
        <location evidence="2">Chromosome</location>
        <location evidence="2">Centromere</location>
        <location evidence="2">Kinetochore</location>
    </subcellularLocation>
    <subcellularLocation>
        <location evidence="1">Nucleus</location>
    </subcellularLocation>
</comment>
<dbReference type="EMBL" id="PZQS01000013">
    <property type="protein sequence ID" value="PVD19377.1"/>
    <property type="molecule type" value="Genomic_DNA"/>
</dbReference>
<evidence type="ECO:0000256" key="4">
    <source>
        <dbReference type="ARBA" id="ARBA00022838"/>
    </source>
</evidence>
<comment type="caution">
    <text evidence="10">The sequence shown here is derived from an EMBL/GenBank/DDBJ whole genome shotgun (WGS) entry which is preliminary data.</text>
</comment>
<dbReference type="GO" id="GO:0043515">
    <property type="term" value="F:kinetochore binding"/>
    <property type="evidence" value="ECO:0007669"/>
    <property type="project" value="TreeGrafter"/>
</dbReference>
<keyword evidence="3" id="KW-0158">Chromosome</keyword>
<dbReference type="GO" id="GO:0051382">
    <property type="term" value="P:kinetochore assembly"/>
    <property type="evidence" value="ECO:0007669"/>
    <property type="project" value="InterPro"/>
</dbReference>
<organism evidence="10 11">
    <name type="scientific">Pomacea canaliculata</name>
    <name type="common">Golden apple snail</name>
    <dbReference type="NCBI Taxonomy" id="400727"/>
    <lineage>
        <taxon>Eukaryota</taxon>
        <taxon>Metazoa</taxon>
        <taxon>Spiralia</taxon>
        <taxon>Lophotrochozoa</taxon>
        <taxon>Mollusca</taxon>
        <taxon>Gastropoda</taxon>
        <taxon>Caenogastropoda</taxon>
        <taxon>Architaenioglossa</taxon>
        <taxon>Ampullarioidea</taxon>
        <taxon>Ampullariidae</taxon>
        <taxon>Pomacea</taxon>
    </lineage>
</organism>
<proteinExistence type="inferred from homology"/>
<dbReference type="PANTHER" id="PTHR48122:SF1">
    <property type="entry name" value="CENTROMERE PROTEIN H"/>
    <property type="match status" value="1"/>
</dbReference>
<dbReference type="AlphaFoldDB" id="A0A2T7NDY2"/>
<reference evidence="10 11" key="1">
    <citation type="submission" date="2018-04" db="EMBL/GenBank/DDBJ databases">
        <title>The genome of golden apple snail Pomacea canaliculata provides insight into stress tolerance and invasive adaptation.</title>
        <authorList>
            <person name="Liu C."/>
            <person name="Liu B."/>
            <person name="Ren Y."/>
            <person name="Zhang Y."/>
            <person name="Wang H."/>
            <person name="Li S."/>
            <person name="Jiang F."/>
            <person name="Yin L."/>
            <person name="Zhang G."/>
            <person name="Qian W."/>
            <person name="Fan W."/>
        </authorList>
    </citation>
    <scope>NUCLEOTIDE SEQUENCE [LARGE SCALE GENOMIC DNA]</scope>
    <source>
        <strain evidence="10">SZHN2017</strain>
        <tissue evidence="10">Muscle</tissue>
    </source>
</reference>
<dbReference type="InterPro" id="IPR040034">
    <property type="entry name" value="CENP-H"/>
</dbReference>
<dbReference type="STRING" id="400727.A0A2T7NDY2"/>
<dbReference type="InterPro" id="IPR008426">
    <property type="entry name" value="CENP-H_C"/>
</dbReference>
<dbReference type="GO" id="GO:0007052">
    <property type="term" value="P:mitotic spindle organization"/>
    <property type="evidence" value="ECO:0007669"/>
    <property type="project" value="TreeGrafter"/>
</dbReference>
<comment type="similarity">
    <text evidence="7">Belongs to the CENP-H/MCM16 family.</text>
</comment>
<evidence type="ECO:0000256" key="6">
    <source>
        <dbReference type="ARBA" id="ARBA00023328"/>
    </source>
</evidence>
<dbReference type="GO" id="GO:0005634">
    <property type="term" value="C:nucleus"/>
    <property type="evidence" value="ECO:0007669"/>
    <property type="project" value="UniProtKB-SubCell"/>
</dbReference>
<feature type="domain" description="Centromere protein H C-terminal" evidence="9">
    <location>
        <begin position="10"/>
        <end position="203"/>
    </location>
</feature>
<evidence type="ECO:0000313" key="11">
    <source>
        <dbReference type="Proteomes" id="UP000245119"/>
    </source>
</evidence>
<evidence type="ECO:0000256" key="8">
    <source>
        <dbReference type="SAM" id="Coils"/>
    </source>
</evidence>
<accession>A0A2T7NDY2</accession>
<keyword evidence="6" id="KW-0137">Centromere</keyword>
<keyword evidence="11" id="KW-1185">Reference proteome</keyword>
<evidence type="ECO:0000259" key="9">
    <source>
        <dbReference type="Pfam" id="PF05837"/>
    </source>
</evidence>
<dbReference type="PANTHER" id="PTHR48122">
    <property type="entry name" value="CENTROMERE PROTEIN H"/>
    <property type="match status" value="1"/>
</dbReference>
<feature type="coiled-coil region" evidence="8">
    <location>
        <begin position="14"/>
        <end position="41"/>
    </location>
</feature>
<dbReference type="Pfam" id="PF05837">
    <property type="entry name" value="CENP-H"/>
    <property type="match status" value="1"/>
</dbReference>
<keyword evidence="4" id="KW-0995">Kinetochore</keyword>
<protein>
    <recommendedName>
        <fullName evidence="9">Centromere protein H C-terminal domain-containing protein</fullName>
    </recommendedName>
</protein>
<evidence type="ECO:0000313" key="10">
    <source>
        <dbReference type="EMBL" id="PVD19377.1"/>
    </source>
</evidence>
<evidence type="ECO:0000256" key="7">
    <source>
        <dbReference type="ARBA" id="ARBA00025735"/>
    </source>
</evidence>